<dbReference type="InterPro" id="IPR005467">
    <property type="entry name" value="His_kinase_dom"/>
</dbReference>
<dbReference type="EC" id="2.7.13.3" evidence="2"/>
<proteinExistence type="predicted"/>
<sequence length="375" mass="41287">MPAFLEKLFDTSDFPARWHCGHWTSAHGWTHIISDVSIMAAYSAIPIALAAFWWVKRSELAFPRLFWLFAAFIFSCGTTHLVEAIIFYHPIYRFSALMKVVTAVVSWATVIALVRAAPKAFELPGLRRVNERLERQLARNREVEEALRRSNRNLEAFSGVVTHDLKNPMSGSLFAAELLRETLDRGDLDQARTQVGPLLDSLGPMSRLIRDLHAEALSQQENPALEPLDLEAVLEETLAGLASRLRQAGAKVDVERPLPLVLGRKVLLVQLFGNLIENSVKYAGDEPPEITVVSTSGNGPTILVRDNGRGIAEGELERIFRHGERGANTGDTEGSGMGLSICRRIMENHGGSIAGRLHAGGGTEIELRFQGPAAD</sequence>
<dbReference type="Pfam" id="PF02518">
    <property type="entry name" value="HATPase_c"/>
    <property type="match status" value="1"/>
</dbReference>
<keyword evidence="7" id="KW-0812">Transmembrane</keyword>
<evidence type="ECO:0000256" key="6">
    <source>
        <dbReference type="SAM" id="Coils"/>
    </source>
</evidence>
<feature type="transmembrane region" description="Helical" evidence="7">
    <location>
        <begin position="66"/>
        <end position="88"/>
    </location>
</feature>
<keyword evidence="4" id="KW-0808">Transferase</keyword>
<protein>
    <recommendedName>
        <fullName evidence="2">histidine kinase</fullName>
        <ecNumber evidence="2">2.7.13.3</ecNumber>
    </recommendedName>
</protein>
<dbReference type="SMART" id="SM00388">
    <property type="entry name" value="HisKA"/>
    <property type="match status" value="1"/>
</dbReference>
<gene>
    <name evidence="9" type="primary">sasA_1</name>
    <name evidence="9" type="ORF">Hsar01_00067</name>
</gene>
<keyword evidence="6" id="KW-0175">Coiled coil</keyword>
<dbReference type="CDD" id="cd00082">
    <property type="entry name" value="HisKA"/>
    <property type="match status" value="1"/>
</dbReference>
<evidence type="ECO:0000313" key="9">
    <source>
        <dbReference type="EMBL" id="GAA5480863.1"/>
    </source>
</evidence>
<evidence type="ECO:0000256" key="3">
    <source>
        <dbReference type="ARBA" id="ARBA00022553"/>
    </source>
</evidence>
<feature type="domain" description="Histidine kinase" evidence="8">
    <location>
        <begin position="160"/>
        <end position="373"/>
    </location>
</feature>
<dbReference type="InterPro" id="IPR050351">
    <property type="entry name" value="BphY/WalK/GraS-like"/>
</dbReference>
<evidence type="ECO:0000256" key="2">
    <source>
        <dbReference type="ARBA" id="ARBA00012438"/>
    </source>
</evidence>
<evidence type="ECO:0000256" key="4">
    <source>
        <dbReference type="ARBA" id="ARBA00022679"/>
    </source>
</evidence>
<keyword evidence="7" id="KW-1133">Transmembrane helix</keyword>
<keyword evidence="10" id="KW-1185">Reference proteome</keyword>
<dbReference type="PANTHER" id="PTHR42878:SF15">
    <property type="entry name" value="BACTERIOPHYTOCHROME"/>
    <property type="match status" value="1"/>
</dbReference>
<dbReference type="InterPro" id="IPR036890">
    <property type="entry name" value="HATPase_C_sf"/>
</dbReference>
<dbReference type="Gene3D" id="3.30.565.10">
    <property type="entry name" value="Histidine kinase-like ATPase, C-terminal domain"/>
    <property type="match status" value="1"/>
</dbReference>
<dbReference type="InterPro" id="IPR036097">
    <property type="entry name" value="HisK_dim/P_sf"/>
</dbReference>
<dbReference type="InterPro" id="IPR003661">
    <property type="entry name" value="HisK_dim/P_dom"/>
</dbReference>
<dbReference type="InterPro" id="IPR003594">
    <property type="entry name" value="HATPase_dom"/>
</dbReference>
<dbReference type="PROSITE" id="PS50109">
    <property type="entry name" value="HIS_KIN"/>
    <property type="match status" value="1"/>
</dbReference>
<keyword evidence="3" id="KW-0597">Phosphoprotein</keyword>
<evidence type="ECO:0000256" key="7">
    <source>
        <dbReference type="SAM" id="Phobius"/>
    </source>
</evidence>
<evidence type="ECO:0000256" key="5">
    <source>
        <dbReference type="ARBA" id="ARBA00022777"/>
    </source>
</evidence>
<evidence type="ECO:0000256" key="1">
    <source>
        <dbReference type="ARBA" id="ARBA00000085"/>
    </source>
</evidence>
<dbReference type="Gene3D" id="1.10.287.130">
    <property type="match status" value="1"/>
</dbReference>
<evidence type="ECO:0000259" key="8">
    <source>
        <dbReference type="PROSITE" id="PS50109"/>
    </source>
</evidence>
<dbReference type="EMBL" id="BAABRI010000001">
    <property type="protein sequence ID" value="GAA5480863.1"/>
    <property type="molecule type" value="Genomic_DNA"/>
</dbReference>
<dbReference type="Pfam" id="PF25487">
    <property type="entry name" value="ETR1_N"/>
    <property type="match status" value="1"/>
</dbReference>
<feature type="transmembrane region" description="Helical" evidence="7">
    <location>
        <begin position="32"/>
        <end position="54"/>
    </location>
</feature>
<organism evidence="9 10">
    <name type="scientific">Haloferula sargassicola</name>
    <dbReference type="NCBI Taxonomy" id="490096"/>
    <lineage>
        <taxon>Bacteria</taxon>
        <taxon>Pseudomonadati</taxon>
        <taxon>Verrucomicrobiota</taxon>
        <taxon>Verrucomicrobiia</taxon>
        <taxon>Verrucomicrobiales</taxon>
        <taxon>Verrucomicrobiaceae</taxon>
        <taxon>Haloferula</taxon>
    </lineage>
</organism>
<name>A0ABP9UGR8_9BACT</name>
<dbReference type="SUPFAM" id="SSF55874">
    <property type="entry name" value="ATPase domain of HSP90 chaperone/DNA topoisomerase II/histidine kinase"/>
    <property type="match status" value="1"/>
</dbReference>
<reference evidence="9 10" key="1">
    <citation type="submission" date="2024-02" db="EMBL/GenBank/DDBJ databases">
        <title>Haloferula sargassicola NBRC 104335.</title>
        <authorList>
            <person name="Ichikawa N."/>
            <person name="Katano-Makiyama Y."/>
            <person name="Hidaka K."/>
        </authorList>
    </citation>
    <scope>NUCLEOTIDE SEQUENCE [LARGE SCALE GENOMIC DNA]</scope>
    <source>
        <strain evidence="9 10">NBRC 104335</strain>
    </source>
</reference>
<dbReference type="InterPro" id="IPR058544">
    <property type="entry name" value="ETR1_N"/>
</dbReference>
<keyword evidence="5" id="KW-0418">Kinase</keyword>
<dbReference type="RefSeq" id="WP_353565021.1">
    <property type="nucleotide sequence ID" value="NZ_BAABRI010000001.1"/>
</dbReference>
<dbReference type="InterPro" id="IPR004358">
    <property type="entry name" value="Sig_transdc_His_kin-like_C"/>
</dbReference>
<dbReference type="Pfam" id="PF00512">
    <property type="entry name" value="HisKA"/>
    <property type="match status" value="1"/>
</dbReference>
<dbReference type="PANTHER" id="PTHR42878">
    <property type="entry name" value="TWO-COMPONENT HISTIDINE KINASE"/>
    <property type="match status" value="1"/>
</dbReference>
<dbReference type="CDD" id="cd00075">
    <property type="entry name" value="HATPase"/>
    <property type="match status" value="1"/>
</dbReference>
<feature type="coiled-coil region" evidence="6">
    <location>
        <begin position="126"/>
        <end position="153"/>
    </location>
</feature>
<evidence type="ECO:0000313" key="10">
    <source>
        <dbReference type="Proteomes" id="UP001476282"/>
    </source>
</evidence>
<comment type="caution">
    <text evidence="9">The sequence shown here is derived from an EMBL/GenBank/DDBJ whole genome shotgun (WGS) entry which is preliminary data.</text>
</comment>
<comment type="catalytic activity">
    <reaction evidence="1">
        <text>ATP + protein L-histidine = ADP + protein N-phospho-L-histidine.</text>
        <dbReference type="EC" id="2.7.13.3"/>
    </reaction>
</comment>
<dbReference type="SMART" id="SM00387">
    <property type="entry name" value="HATPase_c"/>
    <property type="match status" value="1"/>
</dbReference>
<accession>A0ABP9UGR8</accession>
<keyword evidence="7" id="KW-0472">Membrane</keyword>
<dbReference type="SUPFAM" id="SSF47384">
    <property type="entry name" value="Homodimeric domain of signal transducing histidine kinase"/>
    <property type="match status" value="1"/>
</dbReference>
<dbReference type="PRINTS" id="PR00344">
    <property type="entry name" value="BCTRLSENSOR"/>
</dbReference>
<dbReference type="Proteomes" id="UP001476282">
    <property type="component" value="Unassembled WGS sequence"/>
</dbReference>